<dbReference type="AlphaFoldDB" id="A0A166IUN8"/>
<dbReference type="PATRIC" id="fig|1359.32.peg.667"/>
<evidence type="ECO:0000313" key="1">
    <source>
        <dbReference type="EMBL" id="KZK05087.1"/>
    </source>
</evidence>
<organism evidence="1 2">
    <name type="scientific">Lactococcus lactis subsp. cremoris</name>
    <name type="common">Streptococcus cremoris</name>
    <dbReference type="NCBI Taxonomy" id="1359"/>
    <lineage>
        <taxon>Bacteria</taxon>
        <taxon>Bacillati</taxon>
        <taxon>Bacillota</taxon>
        <taxon>Bacilli</taxon>
        <taxon>Lactobacillales</taxon>
        <taxon>Streptococcaceae</taxon>
        <taxon>Lactococcus</taxon>
    </lineage>
</organism>
<sequence>MKLIGLIEANILRLAFEILSSPLTKRSEQGTIIKMNIFCQ</sequence>
<accession>A0A166IUN8</accession>
<proteinExistence type="predicted"/>
<dbReference type="EMBL" id="LIYF01000037">
    <property type="protein sequence ID" value="KZK05087.1"/>
    <property type="molecule type" value="Genomic_DNA"/>
</dbReference>
<evidence type="ECO:0000313" key="2">
    <source>
        <dbReference type="Proteomes" id="UP000076519"/>
    </source>
</evidence>
<reference evidence="1 2" key="1">
    <citation type="submission" date="2015-08" db="EMBL/GenBank/DDBJ databases">
        <title>Draft Genome Sequences of 11 Lactococcus lactis subspecies cremoris strains.</title>
        <authorList>
            <person name="Wels M."/>
            <person name="Backus L."/>
            <person name="Boekhorst J."/>
            <person name="Dijkstra A."/>
            <person name="Beerthuizen M."/>
            <person name="Siezen R."/>
            <person name="Bachmann H."/>
            <person name="Van Hijum S."/>
        </authorList>
    </citation>
    <scope>NUCLEOTIDE SEQUENCE [LARGE SCALE GENOMIC DNA]</scope>
    <source>
        <strain evidence="1 2">KW10</strain>
    </source>
</reference>
<dbReference type="Proteomes" id="UP000076519">
    <property type="component" value="Unassembled WGS sequence"/>
</dbReference>
<gene>
    <name evidence="1" type="ORF">AB996_2071</name>
</gene>
<comment type="caution">
    <text evidence="1">The sequence shown here is derived from an EMBL/GenBank/DDBJ whole genome shotgun (WGS) entry which is preliminary data.</text>
</comment>
<name>A0A166IUN8_LACLC</name>
<protein>
    <submittedName>
        <fullName evidence="1">Uncharacterized protein</fullName>
    </submittedName>
</protein>